<dbReference type="GeneID" id="6758137"/>
<evidence type="ECO:0000256" key="9">
    <source>
        <dbReference type="ARBA" id="ARBA00023136"/>
    </source>
</evidence>
<dbReference type="FunFam" id="3.90.550.50:FF:000091">
    <property type="entry name" value="Hexosyltransferase"/>
    <property type="match status" value="1"/>
</dbReference>
<organism evidence="11 12">
    <name type="scientific">Trichoplax adhaerens</name>
    <name type="common">Trichoplax reptans</name>
    <dbReference type="NCBI Taxonomy" id="10228"/>
    <lineage>
        <taxon>Eukaryota</taxon>
        <taxon>Metazoa</taxon>
        <taxon>Placozoa</taxon>
        <taxon>Uniplacotomia</taxon>
        <taxon>Trichoplacea</taxon>
        <taxon>Trichoplacidae</taxon>
        <taxon>Trichoplax</taxon>
    </lineage>
</organism>
<keyword evidence="3 10" id="KW-0328">Glycosyltransferase</keyword>
<evidence type="ECO:0000313" key="12">
    <source>
        <dbReference type="Proteomes" id="UP000009022"/>
    </source>
</evidence>
<keyword evidence="4" id="KW-0808">Transferase</keyword>
<dbReference type="PANTHER" id="PTHR11214">
    <property type="entry name" value="BETA-1,3-N-ACETYLGLUCOSAMINYLTRANSFERASE"/>
    <property type="match status" value="1"/>
</dbReference>
<dbReference type="PANTHER" id="PTHR11214:SF365">
    <property type="entry name" value="HEXOSYLTRANSFERASE"/>
    <property type="match status" value="1"/>
</dbReference>
<dbReference type="GO" id="GO:0016757">
    <property type="term" value="F:glycosyltransferase activity"/>
    <property type="evidence" value="ECO:0000318"/>
    <property type="project" value="GO_Central"/>
</dbReference>
<sequence>CTSQAIVMLVINSKPENFELRKAIRRSWGNGKRFTEIYGAPNAWRVIFSIGSTGIQDGDAQLQAEYKQYQDLLLGDFVDNERNMSRKTLMGIHWSYIYCQPLFLYKGNDNAFVNAPRMFEFLGWLIIRRKLSRLWHGQVEHDWRFHVPNRDPYDPKYASKVEFPGNYYPPFFQGYGTVMSRDVARDLIIASDSVPLLQCSDGIYLGLLARKCGI</sequence>
<dbReference type="InParanoid" id="B3S9L9"/>
<evidence type="ECO:0000256" key="8">
    <source>
        <dbReference type="ARBA" id="ARBA00023034"/>
    </source>
</evidence>
<dbReference type="Pfam" id="PF01762">
    <property type="entry name" value="Galactosyl_T"/>
    <property type="match status" value="1"/>
</dbReference>
<dbReference type="GO" id="GO:0000139">
    <property type="term" value="C:Golgi membrane"/>
    <property type="evidence" value="ECO:0000318"/>
    <property type="project" value="GO_Central"/>
</dbReference>
<evidence type="ECO:0000256" key="7">
    <source>
        <dbReference type="ARBA" id="ARBA00022989"/>
    </source>
</evidence>
<keyword evidence="5" id="KW-0812">Transmembrane</keyword>
<name>B3S9L9_TRIAD</name>
<dbReference type="eggNOG" id="KOG2287">
    <property type="taxonomic scope" value="Eukaryota"/>
</dbReference>
<dbReference type="InterPro" id="IPR002659">
    <property type="entry name" value="Glyco_trans_31"/>
</dbReference>
<feature type="non-terminal residue" evidence="11">
    <location>
        <position position="1"/>
    </location>
</feature>
<dbReference type="PhylomeDB" id="B3S9L9"/>
<feature type="non-terminal residue" evidence="11">
    <location>
        <position position="214"/>
    </location>
</feature>
<evidence type="ECO:0000256" key="10">
    <source>
        <dbReference type="RuleBase" id="RU363063"/>
    </source>
</evidence>
<dbReference type="EMBL" id="DS985259">
    <property type="protein sequence ID" value="EDV20559.1"/>
    <property type="molecule type" value="Genomic_DNA"/>
</dbReference>
<dbReference type="Proteomes" id="UP000009022">
    <property type="component" value="Unassembled WGS sequence"/>
</dbReference>
<dbReference type="AlphaFoldDB" id="B3S9L9"/>
<evidence type="ECO:0000256" key="2">
    <source>
        <dbReference type="ARBA" id="ARBA00008661"/>
    </source>
</evidence>
<keyword evidence="7" id="KW-1133">Transmembrane helix</keyword>
<evidence type="ECO:0000256" key="5">
    <source>
        <dbReference type="ARBA" id="ARBA00022692"/>
    </source>
</evidence>
<comment type="similarity">
    <text evidence="2 10">Belongs to the glycosyltransferase 31 family.</text>
</comment>
<keyword evidence="6" id="KW-0735">Signal-anchor</keyword>
<evidence type="ECO:0000313" key="11">
    <source>
        <dbReference type="EMBL" id="EDV20559.1"/>
    </source>
</evidence>
<dbReference type="OMA" id="NAPRMFE"/>
<dbReference type="Gene3D" id="3.90.550.50">
    <property type="match status" value="1"/>
</dbReference>
<comment type="subcellular location">
    <subcellularLocation>
        <location evidence="1 10">Golgi apparatus membrane</location>
        <topology evidence="1 10">Single-pass type II membrane protein</topology>
    </subcellularLocation>
</comment>
<dbReference type="RefSeq" id="XP_002116985.1">
    <property type="nucleotide sequence ID" value="XM_002116949.1"/>
</dbReference>
<keyword evidence="12" id="KW-1185">Reference proteome</keyword>
<dbReference type="GO" id="GO:0016758">
    <property type="term" value="F:hexosyltransferase activity"/>
    <property type="evidence" value="ECO:0007669"/>
    <property type="project" value="InterPro"/>
</dbReference>
<dbReference type="EC" id="2.4.1.-" evidence="10"/>
<dbReference type="CTD" id="6758137"/>
<dbReference type="OrthoDB" id="2139606at2759"/>
<evidence type="ECO:0000256" key="1">
    <source>
        <dbReference type="ARBA" id="ARBA00004323"/>
    </source>
</evidence>
<evidence type="ECO:0000256" key="6">
    <source>
        <dbReference type="ARBA" id="ARBA00022968"/>
    </source>
</evidence>
<protein>
    <recommendedName>
        <fullName evidence="10">Hexosyltransferase</fullName>
        <ecNumber evidence="10">2.4.1.-</ecNumber>
    </recommendedName>
</protein>
<reference evidence="11 12" key="1">
    <citation type="journal article" date="2008" name="Nature">
        <title>The Trichoplax genome and the nature of placozoans.</title>
        <authorList>
            <person name="Srivastava M."/>
            <person name="Begovic E."/>
            <person name="Chapman J."/>
            <person name="Putnam N.H."/>
            <person name="Hellsten U."/>
            <person name="Kawashima T."/>
            <person name="Kuo A."/>
            <person name="Mitros T."/>
            <person name="Salamov A."/>
            <person name="Carpenter M.L."/>
            <person name="Signorovitch A.Y."/>
            <person name="Moreno M.A."/>
            <person name="Kamm K."/>
            <person name="Grimwood J."/>
            <person name="Schmutz J."/>
            <person name="Shapiro H."/>
            <person name="Grigoriev I.V."/>
            <person name="Buss L.W."/>
            <person name="Schierwater B."/>
            <person name="Dellaporta S.L."/>
            <person name="Rokhsar D.S."/>
        </authorList>
    </citation>
    <scope>NUCLEOTIDE SEQUENCE [LARGE SCALE GENOMIC DNA]</scope>
    <source>
        <strain evidence="11 12">Grell-BS-1999</strain>
    </source>
</reference>
<evidence type="ECO:0000256" key="3">
    <source>
        <dbReference type="ARBA" id="ARBA00022676"/>
    </source>
</evidence>
<gene>
    <name evidence="11" type="ORF">TRIADDRAFT_4685</name>
</gene>
<dbReference type="GO" id="GO:0006493">
    <property type="term" value="P:protein O-linked glycosylation"/>
    <property type="evidence" value="ECO:0000318"/>
    <property type="project" value="GO_Central"/>
</dbReference>
<keyword evidence="8 10" id="KW-0333">Golgi apparatus</keyword>
<dbReference type="KEGG" id="tad:TRIADDRAFT_4685"/>
<accession>B3S9L9</accession>
<proteinExistence type="inferred from homology"/>
<evidence type="ECO:0000256" key="4">
    <source>
        <dbReference type="ARBA" id="ARBA00022679"/>
    </source>
</evidence>
<keyword evidence="9" id="KW-0472">Membrane</keyword>
<dbReference type="HOGENOM" id="CLU_036849_6_1_1"/>